<dbReference type="RefSeq" id="WP_187761884.1">
    <property type="nucleotide sequence ID" value="NZ_CP061038.1"/>
</dbReference>
<dbReference type="KEGG" id="spap:H3Z74_23590"/>
<dbReference type="Proteomes" id="UP000516148">
    <property type="component" value="Chromosome"/>
</dbReference>
<dbReference type="Pfam" id="PF09867">
    <property type="entry name" value="TagF_N"/>
    <property type="match status" value="1"/>
</dbReference>
<reference evidence="1 2" key="1">
    <citation type="submission" date="2020-09" db="EMBL/GenBank/DDBJ databases">
        <title>Sphingomonas sp., a new species isolated from pork steak.</title>
        <authorList>
            <person name="Heidler von Heilborn D."/>
        </authorList>
    </citation>
    <scope>NUCLEOTIDE SEQUENCE [LARGE SCALE GENOMIC DNA]</scope>
    <source>
        <strain evidence="2">S8-3T</strain>
    </source>
</reference>
<dbReference type="InterPro" id="IPR017748">
    <property type="entry name" value="TagF"/>
</dbReference>
<protein>
    <submittedName>
        <fullName evidence="1">Type VI secretion system-associated protein TagF</fullName>
    </submittedName>
</protein>
<gene>
    <name evidence="1" type="primary">tagF</name>
    <name evidence="1" type="ORF">H3Z74_23590</name>
</gene>
<organism evidence="1 2">
    <name type="scientific">Sphingomonas alpina</name>
    <dbReference type="NCBI Taxonomy" id="653931"/>
    <lineage>
        <taxon>Bacteria</taxon>
        <taxon>Pseudomonadati</taxon>
        <taxon>Pseudomonadota</taxon>
        <taxon>Alphaproteobacteria</taxon>
        <taxon>Sphingomonadales</taxon>
        <taxon>Sphingomonadaceae</taxon>
        <taxon>Sphingomonas</taxon>
    </lineage>
</organism>
<evidence type="ECO:0000313" key="2">
    <source>
        <dbReference type="Proteomes" id="UP000516148"/>
    </source>
</evidence>
<dbReference type="AlphaFoldDB" id="A0A7H0LIS0"/>
<evidence type="ECO:0000313" key="1">
    <source>
        <dbReference type="EMBL" id="QNQ09573.1"/>
    </source>
</evidence>
<dbReference type="InterPro" id="IPR038225">
    <property type="entry name" value="TagF_sf"/>
</dbReference>
<keyword evidence="2" id="KW-1185">Reference proteome</keyword>
<dbReference type="EMBL" id="CP061038">
    <property type="protein sequence ID" value="QNQ09573.1"/>
    <property type="molecule type" value="Genomic_DNA"/>
</dbReference>
<dbReference type="NCBIfam" id="TIGR03373">
    <property type="entry name" value="VI_minor_4"/>
    <property type="match status" value="1"/>
</dbReference>
<accession>A0A7H0LIS0</accession>
<proteinExistence type="predicted"/>
<sequence>MSGVALFGKLPAHGDFVARGFTHDQREQIDAWLSPSLAQARADLGEAFADTFDRALPWRCEGNGIAGAVAASQDALGRRFPILLLIGDPAAAARCEALLYAAIGERWEADRLVREAGDAADALVIHAADRWWSADGDTEAATLDGACPPILMSAMLTRSPAS</sequence>
<dbReference type="Gene3D" id="3.40.1730.10">
    <property type="entry name" value="pa0076 domain"/>
    <property type="match status" value="1"/>
</dbReference>
<name>A0A7H0LIS0_9SPHN</name>